<name>A0A7S8FHI6_9BACT</name>
<dbReference type="KEGG" id="nkf:Nkreftii_003724"/>
<evidence type="ECO:0000313" key="1">
    <source>
        <dbReference type="EMBL" id="QPD05950.1"/>
    </source>
</evidence>
<organism evidence="1 2">
    <name type="scientific">Candidatus Nitrospira kreftii</name>
    <dbReference type="NCBI Taxonomy" id="2652173"/>
    <lineage>
        <taxon>Bacteria</taxon>
        <taxon>Pseudomonadati</taxon>
        <taxon>Nitrospirota</taxon>
        <taxon>Nitrospiria</taxon>
        <taxon>Nitrospirales</taxon>
        <taxon>Nitrospiraceae</taxon>
        <taxon>Nitrospira</taxon>
    </lineage>
</organism>
<gene>
    <name evidence="1" type="ORF">Nkreftii_003724</name>
</gene>
<sequence>MYRLFLIILLLVVLYFLLRQMCSGFRSPNRDIRGKSTDGTDRQEELDEMIEDPVCHTFVPKRIAVIEEMGGREYCFCSKECAVVFRSQRPV</sequence>
<evidence type="ECO:0008006" key="3">
    <source>
        <dbReference type="Google" id="ProtNLM"/>
    </source>
</evidence>
<dbReference type="Proteomes" id="UP000593737">
    <property type="component" value="Chromosome"/>
</dbReference>
<reference evidence="1 2" key="1">
    <citation type="journal article" date="2020" name="ISME J.">
        <title>Enrichment and physiological characterization of a novel comammox Nitrospira indicates ammonium inhibition of complete nitrification.</title>
        <authorList>
            <person name="Sakoula D."/>
            <person name="Koch H."/>
            <person name="Frank J."/>
            <person name="Jetten M.S.M."/>
            <person name="van Kessel M.A.H.J."/>
            <person name="Lucker S."/>
        </authorList>
    </citation>
    <scope>NUCLEOTIDE SEQUENCE [LARGE SCALE GENOMIC DNA]</scope>
    <source>
        <strain evidence="1">Comreactor17</strain>
    </source>
</reference>
<evidence type="ECO:0000313" key="2">
    <source>
        <dbReference type="Proteomes" id="UP000593737"/>
    </source>
</evidence>
<protein>
    <recommendedName>
        <fullName evidence="3">TRASH domain-containing protein</fullName>
    </recommendedName>
</protein>
<dbReference type="AlphaFoldDB" id="A0A7S8FHI6"/>
<accession>A0A7S8FHI6</accession>
<proteinExistence type="predicted"/>
<dbReference type="EMBL" id="CP047423">
    <property type="protein sequence ID" value="QPD05950.1"/>
    <property type="molecule type" value="Genomic_DNA"/>
</dbReference>